<evidence type="ECO:0000313" key="2">
    <source>
        <dbReference type="EMBL" id="TPG84616.1"/>
    </source>
</evidence>
<evidence type="ECO:0000313" key="3">
    <source>
        <dbReference type="Proteomes" id="UP000320914"/>
    </source>
</evidence>
<dbReference type="EMBL" id="RCZA01000004">
    <property type="protein sequence ID" value="TPG84616.1"/>
    <property type="molecule type" value="Genomic_DNA"/>
</dbReference>
<feature type="signal peptide" evidence="1">
    <location>
        <begin position="1"/>
        <end position="20"/>
    </location>
</feature>
<protein>
    <recommendedName>
        <fullName evidence="4">Lipoprotein</fullName>
    </recommendedName>
</protein>
<gene>
    <name evidence="2" type="ORF">EAH74_11325</name>
</gene>
<reference evidence="2 3" key="1">
    <citation type="journal article" date="2019" name="Environ. Microbiol.">
        <title>Species interactions and distinct microbial communities in high Arctic permafrost affected cryosols are associated with the CH4 and CO2 gas fluxes.</title>
        <authorList>
            <person name="Altshuler I."/>
            <person name="Hamel J."/>
            <person name="Turney S."/>
            <person name="Magnuson E."/>
            <person name="Levesque R."/>
            <person name="Greer C."/>
            <person name="Whyte L.G."/>
        </authorList>
    </citation>
    <scope>NUCLEOTIDE SEQUENCE [LARGE SCALE GENOMIC DNA]</scope>
    <source>
        <strain evidence="2 3">OWC5</strain>
    </source>
</reference>
<comment type="caution">
    <text evidence="2">The sequence shown here is derived from an EMBL/GenBank/DDBJ whole genome shotgun (WGS) entry which is preliminary data.</text>
</comment>
<proteinExistence type="predicted"/>
<dbReference type="PROSITE" id="PS51257">
    <property type="entry name" value="PROKAR_LIPOPROTEIN"/>
    <property type="match status" value="1"/>
</dbReference>
<dbReference type="Proteomes" id="UP000320914">
    <property type="component" value="Unassembled WGS sequence"/>
</dbReference>
<organism evidence="2 3">
    <name type="scientific">Pseudomonas mandelii</name>
    <dbReference type="NCBI Taxonomy" id="75612"/>
    <lineage>
        <taxon>Bacteria</taxon>
        <taxon>Pseudomonadati</taxon>
        <taxon>Pseudomonadota</taxon>
        <taxon>Gammaproteobacteria</taxon>
        <taxon>Pseudomonadales</taxon>
        <taxon>Pseudomonadaceae</taxon>
        <taxon>Pseudomonas</taxon>
    </lineage>
</organism>
<evidence type="ECO:0000256" key="1">
    <source>
        <dbReference type="SAM" id="SignalP"/>
    </source>
</evidence>
<dbReference type="RefSeq" id="WP_140678343.1">
    <property type="nucleotide sequence ID" value="NZ_RCZA01000004.1"/>
</dbReference>
<accession>A0A502IG88</accession>
<keyword evidence="1" id="KW-0732">Signal</keyword>
<evidence type="ECO:0008006" key="4">
    <source>
        <dbReference type="Google" id="ProtNLM"/>
    </source>
</evidence>
<name>A0A502IG88_9PSED</name>
<dbReference type="AlphaFoldDB" id="A0A502IG88"/>
<feature type="chain" id="PRO_5021373617" description="Lipoprotein" evidence="1">
    <location>
        <begin position="21"/>
        <end position="131"/>
    </location>
</feature>
<sequence>MSKLLTAIAVAFLLSGCSSAPQTPNDAHTPAPAGAKQLSGDEIHQVLIGRELKSKTAKGEPFSETLSLGGAALIKIANYPEVKGNWTVAGDVICVTYKEYGKECNTVHSDGASVWLVDQNTKKTNNKFSVH</sequence>